<keyword evidence="6 12" id="KW-0479">Metal-binding</keyword>
<dbReference type="InterPro" id="IPR004462">
    <property type="entry name" value="Desulfoferrodoxin_N"/>
</dbReference>
<evidence type="ECO:0000259" key="13">
    <source>
        <dbReference type="Pfam" id="PF01880"/>
    </source>
</evidence>
<feature type="binding site" evidence="12">
    <location>
        <position position="116"/>
    </location>
    <ligand>
        <name>Fe cation</name>
        <dbReference type="ChEBI" id="CHEBI:24875"/>
        <label>2</label>
        <note>catalytic</note>
    </ligand>
</feature>
<dbReference type="Pfam" id="PF06397">
    <property type="entry name" value="Desulfoferrod_N"/>
    <property type="match status" value="1"/>
</dbReference>
<dbReference type="InterPro" id="IPR051233">
    <property type="entry name" value="Desulfoferrodoxin_SOR"/>
</dbReference>
<dbReference type="Pfam" id="PF01880">
    <property type="entry name" value="Desulfoferrodox"/>
    <property type="match status" value="1"/>
</dbReference>
<evidence type="ECO:0000256" key="4">
    <source>
        <dbReference type="ARBA" id="ARBA00014839"/>
    </source>
</evidence>
<reference evidence="15" key="1">
    <citation type="journal article" date="2020" name="mSystems">
        <title>Genome- and Community-Level Interaction Insights into Carbon Utilization and Element Cycling Functions of Hydrothermarchaeota in Hydrothermal Sediment.</title>
        <authorList>
            <person name="Zhou Z."/>
            <person name="Liu Y."/>
            <person name="Xu W."/>
            <person name="Pan J."/>
            <person name="Luo Z.H."/>
            <person name="Li M."/>
        </authorList>
    </citation>
    <scope>NUCLEOTIDE SEQUENCE [LARGE SCALE GENOMIC DNA]</scope>
    <source>
        <strain evidence="15">SpSt-1182</strain>
    </source>
</reference>
<dbReference type="Gene3D" id="2.20.28.100">
    <property type="entry name" value="Desulphoferrodoxin, N-terminal domain"/>
    <property type="match status" value="1"/>
</dbReference>
<evidence type="ECO:0000256" key="7">
    <source>
        <dbReference type="ARBA" id="ARBA00022982"/>
    </source>
</evidence>
<evidence type="ECO:0000256" key="8">
    <source>
        <dbReference type="ARBA" id="ARBA00023004"/>
    </source>
</evidence>
<keyword evidence="5" id="KW-0813">Transport</keyword>
<evidence type="ECO:0000313" key="15">
    <source>
        <dbReference type="EMBL" id="HDQ99410.1"/>
    </source>
</evidence>
<comment type="caution">
    <text evidence="15">The sequence shown here is derived from an EMBL/GenBank/DDBJ whole genome shotgun (WGS) entry which is preliminary data.</text>
</comment>
<evidence type="ECO:0000256" key="9">
    <source>
        <dbReference type="ARBA" id="ARBA00024690"/>
    </source>
</evidence>
<keyword evidence="7" id="KW-0249">Electron transport</keyword>
<evidence type="ECO:0000256" key="10">
    <source>
        <dbReference type="ARBA" id="ARBA00031398"/>
    </source>
</evidence>
<feature type="binding site" evidence="12">
    <location>
        <position position="119"/>
    </location>
    <ligand>
        <name>Fe cation</name>
        <dbReference type="ChEBI" id="CHEBI:24875"/>
        <label>2</label>
        <note>catalytic</note>
    </ligand>
</feature>
<evidence type="ECO:0000256" key="6">
    <source>
        <dbReference type="ARBA" id="ARBA00022723"/>
    </source>
</evidence>
<feature type="binding site" evidence="12">
    <location>
        <position position="75"/>
    </location>
    <ligand>
        <name>Fe cation</name>
        <dbReference type="ChEBI" id="CHEBI:24875"/>
        <label>2</label>
        <note>catalytic</note>
    </ligand>
</feature>
<feature type="binding site" evidence="12">
    <location>
        <position position="49"/>
    </location>
    <ligand>
        <name>Fe cation</name>
        <dbReference type="ChEBI" id="CHEBI:24875"/>
        <label>2</label>
        <note>catalytic</note>
    </ligand>
</feature>
<evidence type="ECO:0000259" key="14">
    <source>
        <dbReference type="Pfam" id="PF06397"/>
    </source>
</evidence>
<gene>
    <name evidence="15" type="ORF">ENN51_03890</name>
</gene>
<feature type="domain" description="Desulfoferrodoxin N-terminal" evidence="14">
    <location>
        <begin position="3"/>
        <end position="37"/>
    </location>
</feature>
<evidence type="ECO:0000256" key="2">
    <source>
        <dbReference type="ARBA" id="ARBA00005941"/>
    </source>
</evidence>
<sequence>MAKRHEIYRCEVCGNMVQVLHGGAGQLVCCGKPMKLLTENTTDAAQEKHVPVIERSEGGFLVKVGSVAHPMIEEHHIEWIELIVDGRACRVFLKPGDKPEAFFPVEGEQVVAREHCNLHGLWKAEA</sequence>
<evidence type="ECO:0000256" key="5">
    <source>
        <dbReference type="ARBA" id="ARBA00022448"/>
    </source>
</evidence>
<feature type="binding site" evidence="12">
    <location>
        <position position="13"/>
    </location>
    <ligand>
        <name>Fe cation</name>
        <dbReference type="ChEBI" id="CHEBI:24875"/>
        <label>1</label>
    </ligand>
</feature>
<dbReference type="NCBIfam" id="TIGR00332">
    <property type="entry name" value="neela_ferrous"/>
    <property type="match status" value="1"/>
</dbReference>
<feature type="domain" description="Desulfoferrodoxin ferrous iron-binding" evidence="13">
    <location>
        <begin position="42"/>
        <end position="124"/>
    </location>
</feature>
<evidence type="ECO:0000256" key="3">
    <source>
        <dbReference type="ARBA" id="ARBA00012679"/>
    </source>
</evidence>
<dbReference type="Gene3D" id="2.60.40.730">
    <property type="entry name" value="SOR catalytic domain"/>
    <property type="match status" value="1"/>
</dbReference>
<dbReference type="InterPro" id="IPR004793">
    <property type="entry name" value="Desulfoferrodoxin_rbo"/>
</dbReference>
<dbReference type="NCBIfam" id="TIGR00320">
    <property type="entry name" value="dfx_rbo"/>
    <property type="match status" value="1"/>
</dbReference>
<evidence type="ECO:0000256" key="11">
    <source>
        <dbReference type="ARBA" id="ARBA00047448"/>
    </source>
</evidence>
<dbReference type="Proteomes" id="UP000885672">
    <property type="component" value="Unassembled WGS sequence"/>
</dbReference>
<organism evidence="15">
    <name type="scientific">candidate division WOR-3 bacterium</name>
    <dbReference type="NCBI Taxonomy" id="2052148"/>
    <lineage>
        <taxon>Bacteria</taxon>
        <taxon>Bacteria division WOR-3</taxon>
    </lineage>
</organism>
<dbReference type="EC" id="1.15.1.2" evidence="3"/>
<dbReference type="AlphaFoldDB" id="A0A7V0XF94"/>
<evidence type="ECO:0000256" key="1">
    <source>
        <dbReference type="ARBA" id="ARBA00001973"/>
    </source>
</evidence>
<dbReference type="InterPro" id="IPR036073">
    <property type="entry name" value="Desulfoferrodoxin_Fe-bd_dom_sf"/>
</dbReference>
<feature type="binding site" evidence="12">
    <location>
        <position position="30"/>
    </location>
    <ligand>
        <name>Fe cation</name>
        <dbReference type="ChEBI" id="CHEBI:24875"/>
        <label>1</label>
    </ligand>
</feature>
<comment type="cofactor">
    <cofactor evidence="1">
        <name>Cu(2+)</name>
        <dbReference type="ChEBI" id="CHEBI:29036"/>
    </cofactor>
</comment>
<dbReference type="SUPFAM" id="SSF49367">
    <property type="entry name" value="Superoxide reductase-like"/>
    <property type="match status" value="1"/>
</dbReference>
<keyword evidence="8 12" id="KW-0408">Iron</keyword>
<feature type="binding site" evidence="12">
    <location>
        <position position="29"/>
    </location>
    <ligand>
        <name>Fe cation</name>
        <dbReference type="ChEBI" id="CHEBI:24875"/>
        <label>1</label>
    </ligand>
</feature>
<name>A0A7V0XF94_UNCW3</name>
<feature type="binding site" evidence="12">
    <location>
        <position position="69"/>
    </location>
    <ligand>
        <name>Fe cation</name>
        <dbReference type="ChEBI" id="CHEBI:24875"/>
        <label>2</label>
        <note>catalytic</note>
    </ligand>
</feature>
<dbReference type="CDD" id="cd00974">
    <property type="entry name" value="DSRD"/>
    <property type="match status" value="1"/>
</dbReference>
<comment type="cofactor">
    <cofactor evidence="12">
        <name>Fe(2+)</name>
        <dbReference type="ChEBI" id="CHEBI:29033"/>
    </cofactor>
    <text evidence="12">Binds 1 Fe(2+) ion per subunit. The iron ion 2 is coordinated via four histidines and one cysteine residue.</text>
</comment>
<dbReference type="InterPro" id="IPR002742">
    <property type="entry name" value="Desulfoferrodoxin_Fe-bd_dom"/>
</dbReference>
<dbReference type="GO" id="GO:0005506">
    <property type="term" value="F:iron ion binding"/>
    <property type="evidence" value="ECO:0007669"/>
    <property type="project" value="InterPro"/>
</dbReference>
<dbReference type="EMBL" id="DSBX01000147">
    <property type="protein sequence ID" value="HDQ99410.1"/>
    <property type="molecule type" value="Genomic_DNA"/>
</dbReference>
<protein>
    <recommendedName>
        <fullName evidence="4">Desulfoferrodoxin</fullName>
        <ecNumber evidence="3">1.15.1.2</ecNumber>
    </recommendedName>
    <alternativeName>
        <fullName evidence="10">Superoxide reductase</fullName>
    </alternativeName>
</protein>
<dbReference type="NCBIfam" id="TIGR00319">
    <property type="entry name" value="desulf_FeS4"/>
    <property type="match status" value="1"/>
</dbReference>
<comment type="function">
    <text evidence="9">Catalyzes the one-electron reduction of superoxide anion radical to hydrogen peroxide at a nonheme ferrous iron center. Plays a fundamental role in case of oxidative stress via its superoxide detoxification activity.</text>
</comment>
<evidence type="ECO:0000256" key="12">
    <source>
        <dbReference type="PIRSR" id="PIRSR604793-1"/>
    </source>
</evidence>
<dbReference type="CDD" id="cd03171">
    <property type="entry name" value="SORL_Dfx_classI"/>
    <property type="match status" value="1"/>
</dbReference>
<dbReference type="InterPro" id="IPR038094">
    <property type="entry name" value="Desulfoferrodoxin_N_sf"/>
</dbReference>
<dbReference type="PANTHER" id="PTHR36541">
    <property type="entry name" value="SUPEROXIDE REDUCTASE-RELATED"/>
    <property type="match status" value="1"/>
</dbReference>
<dbReference type="SUPFAM" id="SSF57802">
    <property type="entry name" value="Rubredoxin-like"/>
    <property type="match status" value="1"/>
</dbReference>
<accession>A0A7V0XF94</accession>
<proteinExistence type="inferred from homology"/>
<dbReference type="GO" id="GO:0019430">
    <property type="term" value="P:removal of superoxide radicals"/>
    <property type="evidence" value="ECO:0007669"/>
    <property type="project" value="InterPro"/>
</dbReference>
<comment type="catalytic activity">
    <reaction evidence="11">
        <text>reduced [rubredoxin] + superoxide + 2 H(+) = oxidized [rubredoxin] + H2O2</text>
        <dbReference type="Rhea" id="RHEA:21324"/>
        <dbReference type="Rhea" id="RHEA-COMP:10302"/>
        <dbReference type="Rhea" id="RHEA-COMP:10303"/>
        <dbReference type="ChEBI" id="CHEBI:15378"/>
        <dbReference type="ChEBI" id="CHEBI:16240"/>
        <dbReference type="ChEBI" id="CHEBI:18421"/>
        <dbReference type="ChEBI" id="CHEBI:29033"/>
        <dbReference type="ChEBI" id="CHEBI:29034"/>
        <dbReference type="EC" id="1.15.1.2"/>
    </reaction>
</comment>
<comment type="cofactor">
    <cofactor evidence="12">
        <name>Fe(3+)</name>
        <dbReference type="ChEBI" id="CHEBI:29034"/>
    </cofactor>
    <text evidence="12">Binds 1 Fe(3+) ion per subunit. The iron ion 1 is coordinated via 4 cysteine residues.</text>
</comment>
<feature type="binding site" evidence="12">
    <location>
        <position position="10"/>
    </location>
    <ligand>
        <name>Fe cation</name>
        <dbReference type="ChEBI" id="CHEBI:24875"/>
        <label>1</label>
    </ligand>
</feature>
<comment type="similarity">
    <text evidence="2">Belongs to the desulfoferrodoxin family.</text>
</comment>
<dbReference type="GO" id="GO:0050605">
    <property type="term" value="F:superoxide reductase activity"/>
    <property type="evidence" value="ECO:0007669"/>
    <property type="project" value="UniProtKB-EC"/>
</dbReference>
<dbReference type="PANTHER" id="PTHR36541:SF1">
    <property type="entry name" value="SUPEROXIDE REDUCTASE-RELATED"/>
    <property type="match status" value="1"/>
</dbReference>